<keyword evidence="3" id="KW-0067">ATP-binding</keyword>
<proteinExistence type="predicted"/>
<dbReference type="InterPro" id="IPR013155">
    <property type="entry name" value="M/V/L/I-tRNA-synth_anticd-bd"/>
</dbReference>
<protein>
    <submittedName>
        <fullName evidence="7">Isoleucyl-tRNA synthetase</fullName>
    </submittedName>
</protein>
<feature type="domain" description="Methionyl/Valyl/Leucyl/Isoleucyl-tRNA synthetase anticodon-binding" evidence="6">
    <location>
        <begin position="1"/>
        <end position="112"/>
    </location>
</feature>
<evidence type="ECO:0000256" key="3">
    <source>
        <dbReference type="ARBA" id="ARBA00022840"/>
    </source>
</evidence>
<reference evidence="7" key="1">
    <citation type="submission" date="2018-10" db="EMBL/GenBank/DDBJ databases">
        <title>Hidden diversity of soil giant viruses.</title>
        <authorList>
            <person name="Schulz F."/>
            <person name="Alteio L."/>
            <person name="Goudeau D."/>
            <person name="Ryan E.M."/>
            <person name="Malmstrom R.R."/>
            <person name="Blanchard J."/>
            <person name="Woyke T."/>
        </authorList>
    </citation>
    <scope>NUCLEOTIDE SEQUENCE</scope>
    <source>
        <strain evidence="7">HOV1</strain>
    </source>
</reference>
<dbReference type="InterPro" id="IPR009080">
    <property type="entry name" value="tRNAsynth_Ia_anticodon-bd"/>
</dbReference>
<keyword evidence="5 7" id="KW-0030">Aminoacyl-tRNA synthetase</keyword>
<evidence type="ECO:0000259" key="6">
    <source>
        <dbReference type="Pfam" id="PF08264"/>
    </source>
</evidence>
<dbReference type="InterPro" id="IPR023586">
    <property type="entry name" value="Ile-tRNA-ligase_type2"/>
</dbReference>
<dbReference type="SUPFAM" id="SSF47323">
    <property type="entry name" value="Anticodon-binding domain of a subclass of class I aminoacyl-tRNA synthetases"/>
    <property type="match status" value="1"/>
</dbReference>
<evidence type="ECO:0000256" key="2">
    <source>
        <dbReference type="ARBA" id="ARBA00022741"/>
    </source>
</evidence>
<gene>
    <name evidence="7" type="ORF">Homavirus4_21</name>
</gene>
<sequence length="349" mass="40529">WYIKFNRNRIKGRYCTIEDQHHALSTLYRVLIAITKVFAPFMPFLSETLYQKLKTVDISDCEDLPSVHLAQYPTKDEFNPDEVVERRMRRLQQVSVMVRSSRSRSTSSQSIKIPLKSVTIAHDDPVFLDDIQQMGQYLSEEINAIQINYTSQQGLVSYKLVPNFKKLGQNFKQLSKLIIQELGKIDSPTLCAYKNGLIQNLTVNVNQTTYTLEGDDFTISIDTNIHVGMHEIVTTEDNIITIIDTEFTTTVQELYIRRLFVVEVQQMRKNTKLRPWNRIKIYYQSDSDTINNTLVKYNDEIIEDLGYQIYPLSNYDCDMEPMIVNNTTVLCGETVNILISDPYIELQFT</sequence>
<feature type="non-terminal residue" evidence="7">
    <location>
        <position position="1"/>
    </location>
</feature>
<dbReference type="PANTHER" id="PTHR42780:SF1">
    <property type="entry name" value="ISOLEUCINE--TRNA LIGASE, CYTOPLASMIC"/>
    <property type="match status" value="1"/>
</dbReference>
<dbReference type="GO" id="GO:0004822">
    <property type="term" value="F:isoleucine-tRNA ligase activity"/>
    <property type="evidence" value="ECO:0007669"/>
    <property type="project" value="InterPro"/>
</dbReference>
<dbReference type="EMBL" id="MK072335">
    <property type="protein sequence ID" value="AYV82058.1"/>
    <property type="molecule type" value="Genomic_DNA"/>
</dbReference>
<keyword evidence="2" id="KW-0547">Nucleotide-binding</keyword>
<accession>A0A3G5A4B3</accession>
<dbReference type="Gene3D" id="1.10.730.10">
    <property type="entry name" value="Isoleucyl-tRNA Synthetase, Domain 1"/>
    <property type="match status" value="1"/>
</dbReference>
<dbReference type="Pfam" id="PF19302">
    <property type="entry name" value="DUF5915"/>
    <property type="match status" value="1"/>
</dbReference>
<name>A0A3G5A4B3_9VIRU</name>
<dbReference type="PANTHER" id="PTHR42780">
    <property type="entry name" value="SOLEUCYL-TRNA SYNTHETASE"/>
    <property type="match status" value="1"/>
</dbReference>
<evidence type="ECO:0000256" key="5">
    <source>
        <dbReference type="ARBA" id="ARBA00023146"/>
    </source>
</evidence>
<evidence type="ECO:0000256" key="4">
    <source>
        <dbReference type="ARBA" id="ARBA00022917"/>
    </source>
</evidence>
<organism evidence="7">
    <name type="scientific">Homavirus sp</name>
    <dbReference type="NCBI Taxonomy" id="2487769"/>
    <lineage>
        <taxon>Viruses</taxon>
        <taxon>Varidnaviria</taxon>
        <taxon>Bamfordvirae</taxon>
        <taxon>Nucleocytoviricota</taxon>
        <taxon>Megaviricetes</taxon>
        <taxon>Imitervirales</taxon>
        <taxon>Mimiviridae</taxon>
        <taxon>Klosneuvirinae</taxon>
    </lineage>
</organism>
<dbReference type="Pfam" id="PF08264">
    <property type="entry name" value="Anticodon_1"/>
    <property type="match status" value="1"/>
</dbReference>
<keyword evidence="1" id="KW-0436">Ligase</keyword>
<evidence type="ECO:0000256" key="1">
    <source>
        <dbReference type="ARBA" id="ARBA00022598"/>
    </source>
</evidence>
<evidence type="ECO:0000313" key="7">
    <source>
        <dbReference type="EMBL" id="AYV82058.1"/>
    </source>
</evidence>
<dbReference type="GO" id="GO:0005524">
    <property type="term" value="F:ATP binding"/>
    <property type="evidence" value="ECO:0007669"/>
    <property type="project" value="UniProtKB-KW"/>
</dbReference>
<keyword evidence="4" id="KW-0648">Protein biosynthesis</keyword>